<evidence type="ECO:0000256" key="2">
    <source>
        <dbReference type="SAM" id="SignalP"/>
    </source>
</evidence>
<feature type="region of interest" description="Disordered" evidence="1">
    <location>
        <begin position="64"/>
        <end position="87"/>
    </location>
</feature>
<keyword evidence="2" id="KW-0732">Signal</keyword>
<feature type="compositionally biased region" description="Basic residues" evidence="1">
    <location>
        <begin position="71"/>
        <end position="87"/>
    </location>
</feature>
<feature type="chain" id="PRO_5014979755" evidence="2">
    <location>
        <begin position="19"/>
        <end position="87"/>
    </location>
</feature>
<accession>A0A2M3ZVH6</accession>
<sequence>MVPALLLLHPIIIRITLARNCPVVQYHRHCKVVPRRVVVLRWAALTMVVFCTLLAKLRTICSSELPSVTPPRHHRPRKPKPAHRSRS</sequence>
<dbReference type="AlphaFoldDB" id="A0A2M3ZVH6"/>
<feature type="signal peptide" evidence="2">
    <location>
        <begin position="1"/>
        <end position="18"/>
    </location>
</feature>
<evidence type="ECO:0000256" key="1">
    <source>
        <dbReference type="SAM" id="MobiDB-lite"/>
    </source>
</evidence>
<protein>
    <submittedName>
        <fullName evidence="3">Putative secreted peptide</fullName>
    </submittedName>
</protein>
<evidence type="ECO:0000313" key="3">
    <source>
        <dbReference type="EMBL" id="MBW32543.1"/>
    </source>
</evidence>
<name>A0A2M3ZVH6_9DIPT</name>
<proteinExistence type="predicted"/>
<organism evidence="3">
    <name type="scientific">Anopheles braziliensis</name>
    <dbReference type="NCBI Taxonomy" id="58242"/>
    <lineage>
        <taxon>Eukaryota</taxon>
        <taxon>Metazoa</taxon>
        <taxon>Ecdysozoa</taxon>
        <taxon>Arthropoda</taxon>
        <taxon>Hexapoda</taxon>
        <taxon>Insecta</taxon>
        <taxon>Pterygota</taxon>
        <taxon>Neoptera</taxon>
        <taxon>Endopterygota</taxon>
        <taxon>Diptera</taxon>
        <taxon>Nematocera</taxon>
        <taxon>Culicoidea</taxon>
        <taxon>Culicidae</taxon>
        <taxon>Anophelinae</taxon>
        <taxon>Anopheles</taxon>
    </lineage>
</organism>
<dbReference type="EMBL" id="GGFM01011792">
    <property type="protein sequence ID" value="MBW32543.1"/>
    <property type="molecule type" value="Transcribed_RNA"/>
</dbReference>
<reference evidence="3" key="1">
    <citation type="submission" date="2018-01" db="EMBL/GenBank/DDBJ databases">
        <title>An insight into the sialome of Amazonian anophelines.</title>
        <authorList>
            <person name="Ribeiro J.M."/>
            <person name="Scarpassa V."/>
            <person name="Calvo E."/>
        </authorList>
    </citation>
    <scope>NUCLEOTIDE SEQUENCE</scope>
    <source>
        <tissue evidence="3">Salivary glands</tissue>
    </source>
</reference>